<accession>A0A8J7A2V4</accession>
<evidence type="ECO:0000313" key="2">
    <source>
        <dbReference type="Proteomes" id="UP000622533"/>
    </source>
</evidence>
<dbReference type="AlphaFoldDB" id="A0A8J7A2V4"/>
<sequence>MPKGKSTNDLRRRSGNKKSRDNFLIVVEGQETEYNYFNALKQDLKLSTTDIRIVSASGGDPLKIIDKTCSLVQENKLEFDRVFCVFDDDNKIEKFQQALLKGKNNHVVCITSIPCFEFWFLLHYAYTTAPFNNYKELCPKLETEMRKAGLLKTTEIYDKSDVKLYQKLQPKIENALTNTVKLEQEHPNEDGCTNPSTKVHILVQNLKDQKEFK</sequence>
<reference evidence="1" key="1">
    <citation type="submission" date="2020-10" db="EMBL/GenBank/DDBJ databases">
        <authorList>
            <person name="Castelo-Branco R."/>
            <person name="Eusebio N."/>
            <person name="Adriana R."/>
            <person name="Vieira A."/>
            <person name="Brugerolle De Fraissinette N."/>
            <person name="Rezende De Castro R."/>
            <person name="Schneider M.P."/>
            <person name="Vasconcelos V."/>
            <person name="Leao P.N."/>
        </authorList>
    </citation>
    <scope>NUCLEOTIDE SEQUENCE</scope>
    <source>
        <strain evidence="1">LEGE 12446</strain>
    </source>
</reference>
<evidence type="ECO:0000313" key="1">
    <source>
        <dbReference type="EMBL" id="MBE9025151.1"/>
    </source>
</evidence>
<gene>
    <name evidence="1" type="ORF">IQ276_22840</name>
</gene>
<organism evidence="1 2">
    <name type="scientific">Desmonostoc muscorum LEGE 12446</name>
    <dbReference type="NCBI Taxonomy" id="1828758"/>
    <lineage>
        <taxon>Bacteria</taxon>
        <taxon>Bacillati</taxon>
        <taxon>Cyanobacteriota</taxon>
        <taxon>Cyanophyceae</taxon>
        <taxon>Nostocales</taxon>
        <taxon>Nostocaceae</taxon>
        <taxon>Desmonostoc</taxon>
    </lineage>
</organism>
<name>A0A8J7A2V4_DESMC</name>
<dbReference type="RefSeq" id="WP_193919988.1">
    <property type="nucleotide sequence ID" value="NZ_JADEXS020000001.1"/>
</dbReference>
<keyword evidence="2" id="KW-1185">Reference proteome</keyword>
<dbReference type="InterPro" id="IPR025591">
    <property type="entry name" value="RloB"/>
</dbReference>
<protein>
    <submittedName>
        <fullName evidence="1">RloB domain-containing protein</fullName>
    </submittedName>
</protein>
<dbReference type="Proteomes" id="UP000622533">
    <property type="component" value="Unassembled WGS sequence"/>
</dbReference>
<dbReference type="Pfam" id="PF13707">
    <property type="entry name" value="RloB"/>
    <property type="match status" value="1"/>
</dbReference>
<comment type="caution">
    <text evidence="1">The sequence shown here is derived from an EMBL/GenBank/DDBJ whole genome shotgun (WGS) entry which is preliminary data.</text>
</comment>
<proteinExistence type="predicted"/>
<dbReference type="EMBL" id="JADEXS010000368">
    <property type="protein sequence ID" value="MBE9025151.1"/>
    <property type="molecule type" value="Genomic_DNA"/>
</dbReference>